<dbReference type="InterPro" id="IPR032889">
    <property type="entry name" value="EgtC_Actinobacteria"/>
</dbReference>
<dbReference type="PROSITE" id="PS51278">
    <property type="entry name" value="GATASE_TYPE_2"/>
    <property type="match status" value="1"/>
</dbReference>
<dbReference type="PANTHER" id="PTHR43187">
    <property type="entry name" value="GLUTAMINE AMIDOTRANSFERASE DUG3-RELATED"/>
    <property type="match status" value="1"/>
</dbReference>
<dbReference type="Gene3D" id="3.60.20.10">
    <property type="entry name" value="Glutamine Phosphoribosylpyrophosphate, subunit 1, domain 1"/>
    <property type="match status" value="1"/>
</dbReference>
<dbReference type="GO" id="GO:0016787">
    <property type="term" value="F:hydrolase activity"/>
    <property type="evidence" value="ECO:0007669"/>
    <property type="project" value="UniProtKB-KW"/>
</dbReference>
<protein>
    <recommendedName>
        <fullName evidence="2">Gamma-glutamyl-hercynylcysteine sulfoxide hydrolase</fullName>
        <ecNumber evidence="2">3.5.1.118</ecNumber>
    </recommendedName>
    <alternativeName>
        <fullName evidence="2">Gamma-glutamyl hercynylcysteine S-oxide hydrolase</fullName>
    </alternativeName>
</protein>
<comment type="pathway">
    <text evidence="2">Amino-acid biosynthesis; ergothioneine biosynthesis.</text>
</comment>
<dbReference type="InterPro" id="IPR052373">
    <property type="entry name" value="Gamma-glu_amide_hydrolase"/>
</dbReference>
<dbReference type="RefSeq" id="WP_188487885.1">
    <property type="nucleotide sequence ID" value="NZ_BMCS01000001.1"/>
</dbReference>
<dbReference type="InterPro" id="IPR017932">
    <property type="entry name" value="GATase_2_dom"/>
</dbReference>
<gene>
    <name evidence="2 4" type="primary">egtC</name>
    <name evidence="4" type="ORF">GCM10007298_12380</name>
</gene>
<proteinExistence type="inferred from homology"/>
<dbReference type="EC" id="3.5.1.118" evidence="2"/>
<evidence type="ECO:0000313" key="5">
    <source>
        <dbReference type="Proteomes" id="UP000632454"/>
    </source>
</evidence>
<reference evidence="5" key="1">
    <citation type="journal article" date="2019" name="Int. J. Syst. Evol. Microbiol.">
        <title>The Global Catalogue of Microorganisms (GCM) 10K type strain sequencing project: providing services to taxonomists for standard genome sequencing and annotation.</title>
        <authorList>
            <consortium name="The Broad Institute Genomics Platform"/>
            <consortium name="The Broad Institute Genome Sequencing Center for Infectious Disease"/>
            <person name="Wu L."/>
            <person name="Ma J."/>
        </authorList>
    </citation>
    <scope>NUCLEOTIDE SEQUENCE [LARGE SCALE GENOMIC DNA]</scope>
    <source>
        <strain evidence="5">CCM 7855</strain>
    </source>
</reference>
<dbReference type="PANTHER" id="PTHR43187:SF2">
    <property type="entry name" value="GAMMA-GLUTAMYL-HERCYNYLCYSTEINE SULFOXIDE HYDROLASE"/>
    <property type="match status" value="1"/>
</dbReference>
<comment type="catalytic activity">
    <reaction evidence="2">
        <text>gamma-L-glutamyl-hercynylcysteine S-oxide + H2O = S-(hercyn-2-yl)-L-cysteine S-oxide + L-glutamate</text>
        <dbReference type="Rhea" id="RHEA:42684"/>
        <dbReference type="ChEBI" id="CHEBI:15377"/>
        <dbReference type="ChEBI" id="CHEBI:29985"/>
        <dbReference type="ChEBI" id="CHEBI:82703"/>
        <dbReference type="ChEBI" id="CHEBI:82706"/>
        <dbReference type="EC" id="3.5.1.118"/>
    </reaction>
</comment>
<feature type="domain" description="Glutamine amidotransferase type-2" evidence="3">
    <location>
        <begin position="2"/>
        <end position="250"/>
    </location>
</feature>
<evidence type="ECO:0000256" key="1">
    <source>
        <dbReference type="ARBA" id="ARBA00022962"/>
    </source>
</evidence>
<sequence>MCRHLGYLGPAVGVGDILTRGSHSLVVQSWAPTDMRCSAVANADGFGVAWWPGSDDVAGGKDATSHRSVAPIWSDPSVTDVLPHIRSQAVLGAIRSATTGMPITHTACAPFVDGGWAFSHNGVVADWPASLATPAEAVPVTDLLRLPAATDSAALWLIVKHLLRSQSPAEVLRRVIADLDISGPGSRLNLMLCDGTTIWATAVHHSLSTLIGDGEVLVASEPLDDDPRWTPVPDRSIVTATRSVLTVESL</sequence>
<accession>A0ABQ1UH23</accession>
<evidence type="ECO:0000313" key="4">
    <source>
        <dbReference type="EMBL" id="GGF17891.1"/>
    </source>
</evidence>
<evidence type="ECO:0000256" key="2">
    <source>
        <dbReference type="HAMAP-Rule" id="MF_02036"/>
    </source>
</evidence>
<dbReference type="Proteomes" id="UP000632454">
    <property type="component" value="Unassembled WGS sequence"/>
</dbReference>
<dbReference type="CDD" id="cd01908">
    <property type="entry name" value="YafJ"/>
    <property type="match status" value="1"/>
</dbReference>
<evidence type="ECO:0000259" key="3">
    <source>
        <dbReference type="PROSITE" id="PS51278"/>
    </source>
</evidence>
<dbReference type="InterPro" id="IPR017808">
    <property type="entry name" value="EgtC"/>
</dbReference>
<organism evidence="4 5">
    <name type="scientific">Williamsia phyllosphaerae</name>
    <dbReference type="NCBI Taxonomy" id="885042"/>
    <lineage>
        <taxon>Bacteria</taxon>
        <taxon>Bacillati</taxon>
        <taxon>Actinomycetota</taxon>
        <taxon>Actinomycetes</taxon>
        <taxon>Mycobacteriales</taxon>
        <taxon>Nocardiaceae</taxon>
        <taxon>Williamsia</taxon>
    </lineage>
</organism>
<comment type="function">
    <text evidence="2">Catalyzes the hydrolysis of the gamma-glutamyl amide bond of hercynyl-gamma-L-glutamyl-L-cysteine sulfoxide to produce hercynylcysteine sulfoxide, a step in the biosynthesis pathway of ergothioneine.</text>
</comment>
<dbReference type="NCBIfam" id="TIGR03442">
    <property type="entry name" value="ergothioneine biosynthesis protein EgtC"/>
    <property type="match status" value="1"/>
</dbReference>
<dbReference type="InterPro" id="IPR026869">
    <property type="entry name" value="EgtC-like"/>
</dbReference>
<comment type="caution">
    <text evidence="4">The sequence shown here is derived from an EMBL/GenBank/DDBJ whole genome shotgun (WGS) entry which is preliminary data.</text>
</comment>
<dbReference type="SUPFAM" id="SSF56235">
    <property type="entry name" value="N-terminal nucleophile aminohydrolases (Ntn hydrolases)"/>
    <property type="match status" value="1"/>
</dbReference>
<name>A0ABQ1UH23_9NOCA</name>
<keyword evidence="1 2" id="KW-0315">Glutamine amidotransferase</keyword>
<keyword evidence="2 4" id="KW-0378">Hydrolase</keyword>
<dbReference type="EMBL" id="BMCS01000001">
    <property type="protein sequence ID" value="GGF17891.1"/>
    <property type="molecule type" value="Genomic_DNA"/>
</dbReference>
<dbReference type="Pfam" id="PF13230">
    <property type="entry name" value="GATase_4"/>
    <property type="match status" value="1"/>
</dbReference>
<dbReference type="InterPro" id="IPR029055">
    <property type="entry name" value="Ntn_hydrolases_N"/>
</dbReference>
<dbReference type="HAMAP" id="MF_02036">
    <property type="entry name" value="EgtC"/>
    <property type="match status" value="1"/>
</dbReference>
<keyword evidence="5" id="KW-1185">Reference proteome</keyword>